<dbReference type="Proteomes" id="UP000694308">
    <property type="component" value="Unassembled WGS sequence"/>
</dbReference>
<comment type="caution">
    <text evidence="4">The sequence shown here is derived from an EMBL/GenBank/DDBJ whole genome shotgun (WGS) entry which is preliminary data.</text>
</comment>
<evidence type="ECO:0000313" key="5">
    <source>
        <dbReference type="Proteomes" id="UP000694308"/>
    </source>
</evidence>
<dbReference type="EMBL" id="JAEEGC010000004">
    <property type="protein sequence ID" value="MBV7271490.1"/>
    <property type="molecule type" value="Genomic_DNA"/>
</dbReference>
<reference evidence="4" key="1">
    <citation type="submission" date="2020-12" db="EMBL/GenBank/DDBJ databases">
        <title>Clostridium thailandense sp. nov., a novel acetogenic bacterium isolated from peat land soil in Thailand.</title>
        <authorList>
            <person name="Chaikitkaew S."/>
            <person name="Birkeland N.K."/>
        </authorList>
    </citation>
    <scope>NUCLEOTIDE SEQUENCE</scope>
    <source>
        <strain evidence="4">PL3</strain>
    </source>
</reference>
<evidence type="ECO:0000259" key="3">
    <source>
        <dbReference type="PROSITE" id="PS50977"/>
    </source>
</evidence>
<protein>
    <submittedName>
        <fullName evidence="4">TetR/AcrR family transcriptional regulator</fullName>
    </submittedName>
</protein>
<accession>A0A949WPM8</accession>
<dbReference type="PROSITE" id="PS50977">
    <property type="entry name" value="HTH_TETR_2"/>
    <property type="match status" value="1"/>
</dbReference>
<feature type="DNA-binding region" description="H-T-H motif" evidence="2">
    <location>
        <begin position="28"/>
        <end position="47"/>
    </location>
</feature>
<evidence type="ECO:0000256" key="2">
    <source>
        <dbReference type="PROSITE-ProRule" id="PRU00335"/>
    </source>
</evidence>
<dbReference type="RefSeq" id="WP_218318526.1">
    <property type="nucleotide sequence ID" value="NZ_JAEEGC010000004.1"/>
</dbReference>
<dbReference type="AlphaFoldDB" id="A0A949WPM8"/>
<evidence type="ECO:0000256" key="1">
    <source>
        <dbReference type="ARBA" id="ARBA00023125"/>
    </source>
</evidence>
<dbReference type="GO" id="GO:0003677">
    <property type="term" value="F:DNA binding"/>
    <property type="evidence" value="ECO:0007669"/>
    <property type="project" value="UniProtKB-UniRule"/>
</dbReference>
<feature type="domain" description="HTH tetR-type" evidence="3">
    <location>
        <begin position="4"/>
        <end position="65"/>
    </location>
</feature>
<organism evidence="4 5">
    <name type="scientific">Clostridium thailandense</name>
    <dbReference type="NCBI Taxonomy" id="2794346"/>
    <lineage>
        <taxon>Bacteria</taxon>
        <taxon>Bacillati</taxon>
        <taxon>Bacillota</taxon>
        <taxon>Clostridia</taxon>
        <taxon>Eubacteriales</taxon>
        <taxon>Clostridiaceae</taxon>
        <taxon>Clostridium</taxon>
    </lineage>
</organism>
<name>A0A949WPM8_9CLOT</name>
<gene>
    <name evidence="4" type="ORF">I6U48_00970</name>
</gene>
<evidence type="ECO:0000313" key="4">
    <source>
        <dbReference type="EMBL" id="MBV7271490.1"/>
    </source>
</evidence>
<proteinExistence type="predicted"/>
<keyword evidence="5" id="KW-1185">Reference proteome</keyword>
<keyword evidence="1 2" id="KW-0238">DNA-binding</keyword>
<sequence length="201" mass="23710">MKKNISKEQIIETALDLIKTNQDIRSINLREIARALGCAHTNIYNYYPSLVDLLWDLHVAIQESFIVDLSSRLEKVQESELKLYCFFESVINVYLIHTGWFRLVWVDYIGTDRPESNKIATQKNVDELVEILIDICFHLYQTKPDKEKIMRIFHNVHCYIVGELSNFINGRQFYQDEISLRKYVPETATTIFKLCLKDEIQ</sequence>
<dbReference type="InterPro" id="IPR001647">
    <property type="entry name" value="HTH_TetR"/>
</dbReference>